<keyword evidence="9" id="KW-0805">Transcription regulation</keyword>
<dbReference type="FunFam" id="3.30.160.60:FF:000237">
    <property type="entry name" value="Krueppel-like factor 2"/>
    <property type="match status" value="1"/>
</dbReference>
<evidence type="ECO:0000256" key="11">
    <source>
        <dbReference type="ARBA" id="ARBA00023159"/>
    </source>
</evidence>
<dbReference type="AlphaFoldDB" id="V9L0A6"/>
<keyword evidence="4" id="KW-0479">Metal-binding</keyword>
<evidence type="ECO:0000256" key="12">
    <source>
        <dbReference type="ARBA" id="ARBA00023163"/>
    </source>
</evidence>
<dbReference type="SUPFAM" id="SSF57667">
    <property type="entry name" value="beta-beta-alpha zinc fingers"/>
    <property type="match status" value="2"/>
</dbReference>
<evidence type="ECO:0000256" key="5">
    <source>
        <dbReference type="ARBA" id="ARBA00022737"/>
    </source>
</evidence>
<comment type="similarity">
    <text evidence="2">Belongs to the krueppel C2H2-type zinc-finger protein family.</text>
</comment>
<evidence type="ECO:0000256" key="14">
    <source>
        <dbReference type="PROSITE-ProRule" id="PRU00042"/>
    </source>
</evidence>
<feature type="compositionally biased region" description="Basic residues" evidence="15">
    <location>
        <begin position="215"/>
        <end position="225"/>
    </location>
</feature>
<dbReference type="PROSITE" id="PS50157">
    <property type="entry name" value="ZINC_FINGER_C2H2_2"/>
    <property type="match status" value="3"/>
</dbReference>
<dbReference type="EMBL" id="JW872063">
    <property type="protein sequence ID" value="AFP04581.1"/>
    <property type="molecule type" value="mRNA"/>
</dbReference>
<dbReference type="InterPro" id="IPR013087">
    <property type="entry name" value="Znf_C2H2_type"/>
</dbReference>
<dbReference type="PANTHER" id="PTHR23235">
    <property type="entry name" value="KRUEPPEL-LIKE TRANSCRIPTION FACTOR"/>
    <property type="match status" value="1"/>
</dbReference>
<dbReference type="GO" id="GO:0045893">
    <property type="term" value="P:positive regulation of DNA-templated transcription"/>
    <property type="evidence" value="ECO:0007669"/>
    <property type="project" value="UniProtKB-ARBA"/>
</dbReference>
<evidence type="ECO:0000256" key="4">
    <source>
        <dbReference type="ARBA" id="ARBA00022723"/>
    </source>
</evidence>
<evidence type="ECO:0000259" key="16">
    <source>
        <dbReference type="PROSITE" id="PS50157"/>
    </source>
</evidence>
<protein>
    <submittedName>
        <fullName evidence="17">Kruppel-like factor 2 (Lung)</fullName>
    </submittedName>
</protein>
<keyword evidence="11" id="KW-0010">Activator</keyword>
<feature type="domain" description="C2H2-type" evidence="16">
    <location>
        <begin position="290"/>
        <end position="313"/>
    </location>
</feature>
<sequence length="313" mass="36029">MLVITTALMINYVQTHKRMPQQQQQQQHHHHHHHHHSNNIQCNFLLTPAFGSEDFLKVPKTEPGTEGYGQQVLGLVAAPQCQKIKQEEEVDSNVTACMVAYSEHMRLSGSPHSGGSVTPPLSPDDLMKAECQQTQLMCPSNPSYLQGYHHHQHQHHQHHHHHQQQQHVAGFAHQLQYPNEFGLFEDPANLQPSPAQRLMLTPPSSPLELLENSKPKRGRRSWPRKRTATHTCSYTGCGKTYTKSSHLKAHLRTHTGEKPYHCNWDGCGWKFARSDELTRHYRKHTGIRPFQCHLCERAFSRSDHLALHMKRHI</sequence>
<evidence type="ECO:0000256" key="9">
    <source>
        <dbReference type="ARBA" id="ARBA00023015"/>
    </source>
</evidence>
<evidence type="ECO:0000256" key="8">
    <source>
        <dbReference type="ARBA" id="ARBA00022843"/>
    </source>
</evidence>
<evidence type="ECO:0000256" key="3">
    <source>
        <dbReference type="ARBA" id="ARBA00022553"/>
    </source>
</evidence>
<dbReference type="GO" id="GO:0000978">
    <property type="term" value="F:RNA polymerase II cis-regulatory region sequence-specific DNA binding"/>
    <property type="evidence" value="ECO:0007669"/>
    <property type="project" value="TreeGrafter"/>
</dbReference>
<keyword evidence="10" id="KW-0238">DNA-binding</keyword>
<dbReference type="Pfam" id="PF00096">
    <property type="entry name" value="zf-C2H2"/>
    <property type="match status" value="3"/>
</dbReference>
<name>V9L0A6_CALMI</name>
<dbReference type="CDD" id="cd21583">
    <property type="entry name" value="KLF2_N"/>
    <property type="match status" value="1"/>
</dbReference>
<dbReference type="FunFam" id="3.30.160.60:FF:000707">
    <property type="entry name" value="Putative Krueppel-like factor 1"/>
    <property type="match status" value="1"/>
</dbReference>
<dbReference type="FunFam" id="3.30.160.60:FF:000018">
    <property type="entry name" value="Krueppel-like factor 15"/>
    <property type="match status" value="1"/>
</dbReference>
<reference evidence="17" key="1">
    <citation type="journal article" date="2014" name="Nature">
        <title>Elephant shark genome provides unique insights into gnathostome evolution.</title>
        <authorList>
            <consortium name="International Elephant Shark Genome Sequencing Consortium"/>
            <person name="Venkatesh B."/>
            <person name="Lee A.P."/>
            <person name="Ravi V."/>
            <person name="Maurya A.K."/>
            <person name="Lian M.M."/>
            <person name="Swann J.B."/>
            <person name="Ohta Y."/>
            <person name="Flajnik M.F."/>
            <person name="Sutoh Y."/>
            <person name="Kasahara M."/>
            <person name="Hoon S."/>
            <person name="Gangu V."/>
            <person name="Roy S.W."/>
            <person name="Irimia M."/>
            <person name="Korzh V."/>
            <person name="Kondrychyn I."/>
            <person name="Lim Z.W."/>
            <person name="Tay B.H."/>
            <person name="Tohari S."/>
            <person name="Kong K.W."/>
            <person name="Ho S."/>
            <person name="Lorente-Galdos B."/>
            <person name="Quilez J."/>
            <person name="Marques-Bonet T."/>
            <person name="Raney B.J."/>
            <person name="Ingham P.W."/>
            <person name="Tay A."/>
            <person name="Hillier L.W."/>
            <person name="Minx P."/>
            <person name="Boehm T."/>
            <person name="Wilson R.K."/>
            <person name="Brenner S."/>
            <person name="Warren W.C."/>
        </authorList>
    </citation>
    <scope>NUCLEOTIDE SEQUENCE</scope>
    <source>
        <tissue evidence="17">Heart</tissue>
    </source>
</reference>
<feature type="region of interest" description="Disordered" evidence="15">
    <location>
        <begin position="17"/>
        <end position="38"/>
    </location>
</feature>
<feature type="domain" description="C2H2-type" evidence="16">
    <location>
        <begin position="260"/>
        <end position="289"/>
    </location>
</feature>
<keyword evidence="5" id="KW-0677">Repeat</keyword>
<keyword evidence="6 14" id="KW-0863">Zinc-finger</keyword>
<evidence type="ECO:0000256" key="15">
    <source>
        <dbReference type="SAM" id="MobiDB-lite"/>
    </source>
</evidence>
<organism evidence="17">
    <name type="scientific">Callorhinchus milii</name>
    <name type="common">Ghost shark</name>
    <dbReference type="NCBI Taxonomy" id="7868"/>
    <lineage>
        <taxon>Eukaryota</taxon>
        <taxon>Metazoa</taxon>
        <taxon>Chordata</taxon>
        <taxon>Craniata</taxon>
        <taxon>Vertebrata</taxon>
        <taxon>Chondrichthyes</taxon>
        <taxon>Holocephali</taxon>
        <taxon>Chimaeriformes</taxon>
        <taxon>Callorhinchidae</taxon>
        <taxon>Callorhinchus</taxon>
    </lineage>
</organism>
<keyword evidence="8" id="KW-0832">Ubl conjugation</keyword>
<keyword evidence="12" id="KW-0804">Transcription</keyword>
<comment type="subcellular location">
    <subcellularLocation>
        <location evidence="1">Nucleus</location>
    </subcellularLocation>
</comment>
<evidence type="ECO:0000256" key="6">
    <source>
        <dbReference type="ARBA" id="ARBA00022771"/>
    </source>
</evidence>
<dbReference type="SMART" id="SM00355">
    <property type="entry name" value="ZnF_C2H2"/>
    <property type="match status" value="3"/>
</dbReference>
<evidence type="ECO:0000256" key="2">
    <source>
        <dbReference type="ARBA" id="ARBA00006991"/>
    </source>
</evidence>
<feature type="domain" description="C2H2-type" evidence="16">
    <location>
        <begin position="230"/>
        <end position="259"/>
    </location>
</feature>
<dbReference type="Gene3D" id="3.30.160.60">
    <property type="entry name" value="Classic Zinc Finger"/>
    <property type="match status" value="3"/>
</dbReference>
<feature type="compositionally biased region" description="Basic residues" evidence="15">
    <location>
        <begin position="27"/>
        <end position="37"/>
    </location>
</feature>
<feature type="region of interest" description="Disordered" evidence="15">
    <location>
        <begin position="201"/>
        <end position="225"/>
    </location>
</feature>
<evidence type="ECO:0000256" key="13">
    <source>
        <dbReference type="ARBA" id="ARBA00023242"/>
    </source>
</evidence>
<dbReference type="GO" id="GO:0000981">
    <property type="term" value="F:DNA-binding transcription factor activity, RNA polymerase II-specific"/>
    <property type="evidence" value="ECO:0007669"/>
    <property type="project" value="TreeGrafter"/>
</dbReference>
<keyword evidence="13" id="KW-0539">Nucleus</keyword>
<proteinExistence type="evidence at transcript level"/>
<evidence type="ECO:0000256" key="7">
    <source>
        <dbReference type="ARBA" id="ARBA00022833"/>
    </source>
</evidence>
<dbReference type="PANTHER" id="PTHR23235:SF149">
    <property type="entry name" value="KRUPPEL-LIKE FACTOR 2"/>
    <property type="match status" value="1"/>
</dbReference>
<dbReference type="InterPro" id="IPR036236">
    <property type="entry name" value="Znf_C2H2_sf"/>
</dbReference>
<keyword evidence="3" id="KW-0597">Phosphoprotein</keyword>
<evidence type="ECO:0000313" key="17">
    <source>
        <dbReference type="EMBL" id="AFP04581.1"/>
    </source>
</evidence>
<evidence type="ECO:0000256" key="10">
    <source>
        <dbReference type="ARBA" id="ARBA00023125"/>
    </source>
</evidence>
<evidence type="ECO:0000256" key="1">
    <source>
        <dbReference type="ARBA" id="ARBA00004123"/>
    </source>
</evidence>
<dbReference type="GO" id="GO:0005634">
    <property type="term" value="C:nucleus"/>
    <property type="evidence" value="ECO:0007669"/>
    <property type="project" value="UniProtKB-SubCell"/>
</dbReference>
<dbReference type="GO" id="GO:0008270">
    <property type="term" value="F:zinc ion binding"/>
    <property type="evidence" value="ECO:0007669"/>
    <property type="project" value="UniProtKB-KW"/>
</dbReference>
<accession>V9L0A6</accession>
<keyword evidence="7" id="KW-0862">Zinc</keyword>
<dbReference type="PROSITE" id="PS00028">
    <property type="entry name" value="ZINC_FINGER_C2H2_1"/>
    <property type="match status" value="3"/>
</dbReference>